<comment type="caution">
    <text evidence="1">The sequence shown here is derived from an EMBL/GenBank/DDBJ whole genome shotgun (WGS) entry which is preliminary data.</text>
</comment>
<dbReference type="Proteomes" id="UP001437256">
    <property type="component" value="Unassembled WGS sequence"/>
</dbReference>
<gene>
    <name evidence="1" type="ORF">AAF712_010799</name>
</gene>
<feature type="non-terminal residue" evidence="1">
    <location>
        <position position="468"/>
    </location>
</feature>
<evidence type="ECO:0000313" key="1">
    <source>
        <dbReference type="EMBL" id="KAL0062315.1"/>
    </source>
</evidence>
<evidence type="ECO:0000313" key="2">
    <source>
        <dbReference type="Proteomes" id="UP001437256"/>
    </source>
</evidence>
<protein>
    <submittedName>
        <fullName evidence="1">Uncharacterized protein</fullName>
    </submittedName>
</protein>
<reference evidence="1 2" key="1">
    <citation type="submission" date="2024-05" db="EMBL/GenBank/DDBJ databases">
        <title>A draft genome resource for the thread blight pathogen Marasmius tenuissimus strain MS-2.</title>
        <authorList>
            <person name="Yulfo-Soto G.E."/>
            <person name="Baruah I.K."/>
            <person name="Amoako-Attah I."/>
            <person name="Bukari Y."/>
            <person name="Meinhardt L.W."/>
            <person name="Bailey B.A."/>
            <person name="Cohen S.P."/>
        </authorList>
    </citation>
    <scope>NUCLEOTIDE SEQUENCE [LARGE SCALE GENOMIC DNA]</scope>
    <source>
        <strain evidence="1 2">MS-2</strain>
    </source>
</reference>
<accession>A0ABR2ZM38</accession>
<organism evidence="1 2">
    <name type="scientific">Marasmius tenuissimus</name>
    <dbReference type="NCBI Taxonomy" id="585030"/>
    <lineage>
        <taxon>Eukaryota</taxon>
        <taxon>Fungi</taxon>
        <taxon>Dikarya</taxon>
        <taxon>Basidiomycota</taxon>
        <taxon>Agaricomycotina</taxon>
        <taxon>Agaricomycetes</taxon>
        <taxon>Agaricomycetidae</taxon>
        <taxon>Agaricales</taxon>
        <taxon>Marasmiineae</taxon>
        <taxon>Marasmiaceae</taxon>
        <taxon>Marasmius</taxon>
    </lineage>
</organism>
<proteinExistence type="predicted"/>
<dbReference type="EMBL" id="JBBXMP010000108">
    <property type="protein sequence ID" value="KAL0062315.1"/>
    <property type="molecule type" value="Genomic_DNA"/>
</dbReference>
<sequence>MAPRRKRRMTNLGKEDSPEAERVVEIAAIVDGREESLPLLTVRYAGRDAKELFKQDCVHFARHRASTMPQFRAFNDSDIPIIIFNEELVSASHFLAHNLRYLHFQAGWGSLLHGSSDEHRAWVLSTSDVRDDLMHLLWFRPQTGVLCFGPPGPRLERRPRKSLFVELNRSRVKYPPLKYYRLDLPPLPLNVCTDATFLDHIMHNVPERLATCLEIAVIPSVELIELRVFTWIKRTRLAHIESDGDRSDADHTFNHFSRVLIHTRAEKFKAHPRGGVANASRFNFRPFESSSRKMVIFKLVHLPFTLSYGDKILTHPTAIVKGFTSQLSSDANQSFEAEHDDWNEDWGSKLPCYLFVPRPPKLPNDGTPDVETWLRGGIFYYYSYDLEGGSAITAQECIALGLPSFTSEVRIDYVYWNTDAYDFMEQWQNAKGFDYSTADYEKSLGFTILEAIPQDELRFEDLIGAHCE</sequence>
<name>A0ABR2ZM38_9AGAR</name>
<keyword evidence="2" id="KW-1185">Reference proteome</keyword>